<protein>
    <submittedName>
        <fullName evidence="2">Uncharacterized protein</fullName>
    </submittedName>
</protein>
<organism evidence="2 3">
    <name type="scientific">Nannocystis exedens</name>
    <dbReference type="NCBI Taxonomy" id="54"/>
    <lineage>
        <taxon>Bacteria</taxon>
        <taxon>Pseudomonadati</taxon>
        <taxon>Myxococcota</taxon>
        <taxon>Polyangia</taxon>
        <taxon>Nannocystales</taxon>
        <taxon>Nannocystaceae</taxon>
        <taxon>Nannocystis</taxon>
    </lineage>
</organism>
<sequence>MCHSALLWAAALLTLGCAARSGWERTEARACRPADPPRICVRGEPDRALVVRAGGTALVPGECASSPRRRGGPLRVTAEDGRTGATDSRWLRTRRGATTRITATPAAKPKVIARDRCTGQVETNRPEE</sequence>
<evidence type="ECO:0000256" key="1">
    <source>
        <dbReference type="SAM" id="MobiDB-lite"/>
    </source>
</evidence>
<keyword evidence="3" id="KW-1185">Reference proteome</keyword>
<feature type="region of interest" description="Disordered" evidence="1">
    <location>
        <begin position="62"/>
        <end position="87"/>
    </location>
</feature>
<reference evidence="3" key="1">
    <citation type="submission" date="2016-10" db="EMBL/GenBank/DDBJ databases">
        <authorList>
            <person name="Varghese N."/>
            <person name="Submissions S."/>
        </authorList>
    </citation>
    <scope>NUCLEOTIDE SEQUENCE [LARGE SCALE GENOMIC DNA]</scope>
    <source>
        <strain evidence="3">ATCC 25963</strain>
    </source>
</reference>
<accession>A0A1I1Z7C9</accession>
<name>A0A1I1Z7C9_9BACT</name>
<dbReference type="EMBL" id="FOMX01000011">
    <property type="protein sequence ID" value="SFE27651.1"/>
    <property type="molecule type" value="Genomic_DNA"/>
</dbReference>
<evidence type="ECO:0000313" key="3">
    <source>
        <dbReference type="Proteomes" id="UP000199400"/>
    </source>
</evidence>
<gene>
    <name evidence="2" type="ORF">SAMN02745121_03674</name>
</gene>
<dbReference type="AlphaFoldDB" id="A0A1I1Z7C9"/>
<dbReference type="RefSeq" id="WP_096332784.1">
    <property type="nucleotide sequence ID" value="NZ_FOMX01000011.1"/>
</dbReference>
<dbReference type="Proteomes" id="UP000199400">
    <property type="component" value="Unassembled WGS sequence"/>
</dbReference>
<proteinExistence type="predicted"/>
<evidence type="ECO:0000313" key="2">
    <source>
        <dbReference type="EMBL" id="SFE27651.1"/>
    </source>
</evidence>
<dbReference type="OrthoDB" id="9874939at2"/>